<dbReference type="PANTHER" id="PTHR45787:SF8">
    <property type="entry name" value="LIM DOMAIN ONLY 4-RELATED"/>
    <property type="match status" value="1"/>
</dbReference>
<dbReference type="Pfam" id="PF00412">
    <property type="entry name" value="LIM"/>
    <property type="match status" value="1"/>
</dbReference>
<evidence type="ECO:0000313" key="8">
    <source>
        <dbReference type="EMBL" id="KAG8538766.1"/>
    </source>
</evidence>
<sequence length="72" mass="8142">MVMRAQGSVYHLKCFTCATCRNRLVPGDRFHYINGTIFCEHDRPSGLLNGHLNPLQNNPLQSSPMLPDQKVC</sequence>
<evidence type="ECO:0000256" key="5">
    <source>
        <dbReference type="PROSITE-ProRule" id="PRU00125"/>
    </source>
</evidence>
<evidence type="ECO:0000313" key="9">
    <source>
        <dbReference type="Proteomes" id="UP000824782"/>
    </source>
</evidence>
<dbReference type="FunFam" id="2.10.110.10:FF:000051">
    <property type="entry name" value="LIM domain transcription factor LMO4"/>
    <property type="match status" value="1"/>
</dbReference>
<evidence type="ECO:0000256" key="4">
    <source>
        <dbReference type="ARBA" id="ARBA00023038"/>
    </source>
</evidence>
<feature type="domain" description="LIM zinc-binding" evidence="7">
    <location>
        <begin position="1"/>
        <end position="49"/>
    </location>
</feature>
<dbReference type="InterPro" id="IPR001781">
    <property type="entry name" value="Znf_LIM"/>
</dbReference>
<dbReference type="InterPro" id="IPR050945">
    <property type="entry name" value="LMO_RBTN_TF"/>
</dbReference>
<dbReference type="SMART" id="SM00132">
    <property type="entry name" value="LIM"/>
    <property type="match status" value="1"/>
</dbReference>
<accession>A0AAV6YQ37</accession>
<dbReference type="SUPFAM" id="SSF57716">
    <property type="entry name" value="Glucocorticoid receptor-like (DNA-binding domain)"/>
    <property type="match status" value="1"/>
</dbReference>
<keyword evidence="9" id="KW-1185">Reference proteome</keyword>
<name>A0AAV6YQ37_ENGPU</name>
<feature type="compositionally biased region" description="Polar residues" evidence="6">
    <location>
        <begin position="54"/>
        <end position="64"/>
    </location>
</feature>
<dbReference type="GO" id="GO:0046872">
    <property type="term" value="F:metal ion binding"/>
    <property type="evidence" value="ECO:0007669"/>
    <property type="project" value="UniProtKB-KW"/>
</dbReference>
<evidence type="ECO:0000256" key="2">
    <source>
        <dbReference type="ARBA" id="ARBA00022737"/>
    </source>
</evidence>
<gene>
    <name evidence="8" type="ORF">GDO81_022109</name>
</gene>
<comment type="caution">
    <text evidence="8">The sequence shown here is derived from an EMBL/GenBank/DDBJ whole genome shotgun (WGS) entry which is preliminary data.</text>
</comment>
<evidence type="ECO:0000259" key="7">
    <source>
        <dbReference type="PROSITE" id="PS50023"/>
    </source>
</evidence>
<keyword evidence="1 5" id="KW-0479">Metal-binding</keyword>
<dbReference type="PANTHER" id="PTHR45787">
    <property type="entry name" value="LD11652P"/>
    <property type="match status" value="1"/>
</dbReference>
<evidence type="ECO:0000256" key="6">
    <source>
        <dbReference type="SAM" id="MobiDB-lite"/>
    </source>
</evidence>
<evidence type="ECO:0000256" key="3">
    <source>
        <dbReference type="ARBA" id="ARBA00022833"/>
    </source>
</evidence>
<dbReference type="Gene3D" id="2.10.110.10">
    <property type="entry name" value="Cysteine Rich Protein"/>
    <property type="match status" value="1"/>
</dbReference>
<feature type="region of interest" description="Disordered" evidence="6">
    <location>
        <begin position="50"/>
        <end position="72"/>
    </location>
</feature>
<dbReference type="EMBL" id="WNYA01018775">
    <property type="protein sequence ID" value="KAG8538766.1"/>
    <property type="molecule type" value="Genomic_DNA"/>
</dbReference>
<keyword evidence="2" id="KW-0677">Repeat</keyword>
<protein>
    <recommendedName>
        <fullName evidence="7">LIM zinc-binding domain-containing protein</fullName>
    </recommendedName>
</protein>
<dbReference type="AlphaFoldDB" id="A0AAV6YQ37"/>
<dbReference type="PROSITE" id="PS50023">
    <property type="entry name" value="LIM_DOMAIN_2"/>
    <property type="match status" value="1"/>
</dbReference>
<keyword evidence="4 5" id="KW-0440">LIM domain</keyword>
<keyword evidence="3 5" id="KW-0862">Zinc</keyword>
<organism evidence="8 9">
    <name type="scientific">Engystomops pustulosus</name>
    <name type="common">Tungara frog</name>
    <name type="synonym">Physalaemus pustulosus</name>
    <dbReference type="NCBI Taxonomy" id="76066"/>
    <lineage>
        <taxon>Eukaryota</taxon>
        <taxon>Metazoa</taxon>
        <taxon>Chordata</taxon>
        <taxon>Craniata</taxon>
        <taxon>Vertebrata</taxon>
        <taxon>Euteleostomi</taxon>
        <taxon>Amphibia</taxon>
        <taxon>Batrachia</taxon>
        <taxon>Anura</taxon>
        <taxon>Neobatrachia</taxon>
        <taxon>Hyloidea</taxon>
        <taxon>Leptodactylidae</taxon>
        <taxon>Leiuperinae</taxon>
        <taxon>Engystomops</taxon>
    </lineage>
</organism>
<dbReference type="Proteomes" id="UP000824782">
    <property type="component" value="Unassembled WGS sequence"/>
</dbReference>
<evidence type="ECO:0000256" key="1">
    <source>
        <dbReference type="ARBA" id="ARBA00022723"/>
    </source>
</evidence>
<proteinExistence type="predicted"/>
<reference evidence="8" key="1">
    <citation type="thesis" date="2020" institute="ProQuest LLC" country="789 East Eisenhower Parkway, Ann Arbor, MI, USA">
        <title>Comparative Genomics and Chromosome Evolution.</title>
        <authorList>
            <person name="Mudd A.B."/>
        </authorList>
    </citation>
    <scope>NUCLEOTIDE SEQUENCE</scope>
    <source>
        <strain evidence="8">237g6f4</strain>
        <tissue evidence="8">Blood</tissue>
    </source>
</reference>